<feature type="region of interest" description="Disordered" evidence="1">
    <location>
        <begin position="1194"/>
        <end position="1220"/>
    </location>
</feature>
<reference evidence="2 3" key="1">
    <citation type="submission" date="2019-07" db="EMBL/GenBank/DDBJ databases">
        <title>Genomes of Cafeteria roenbergensis.</title>
        <authorList>
            <person name="Fischer M.G."/>
            <person name="Hackl T."/>
            <person name="Roman M."/>
        </authorList>
    </citation>
    <scope>NUCLEOTIDE SEQUENCE [LARGE SCALE GENOMIC DNA]</scope>
    <source>
        <strain evidence="2 3">Cflag</strain>
    </source>
</reference>
<feature type="region of interest" description="Disordered" evidence="1">
    <location>
        <begin position="1352"/>
        <end position="1464"/>
    </location>
</feature>
<dbReference type="Proteomes" id="UP000325113">
    <property type="component" value="Unassembled WGS sequence"/>
</dbReference>
<feature type="compositionally biased region" description="Low complexity" evidence="1">
    <location>
        <begin position="389"/>
        <end position="426"/>
    </location>
</feature>
<dbReference type="EMBL" id="VLTM01000047">
    <property type="protein sequence ID" value="KAA0160188.1"/>
    <property type="molecule type" value="Genomic_DNA"/>
</dbReference>
<feature type="compositionally biased region" description="Basic and acidic residues" evidence="1">
    <location>
        <begin position="462"/>
        <end position="472"/>
    </location>
</feature>
<feature type="region of interest" description="Disordered" evidence="1">
    <location>
        <begin position="827"/>
        <end position="857"/>
    </location>
</feature>
<feature type="compositionally biased region" description="Low complexity" evidence="1">
    <location>
        <begin position="1205"/>
        <end position="1219"/>
    </location>
</feature>
<name>A0A5A8D4Q8_CAFRO</name>
<feature type="compositionally biased region" description="Basic and acidic residues" evidence="1">
    <location>
        <begin position="698"/>
        <end position="710"/>
    </location>
</feature>
<feature type="compositionally biased region" description="Low complexity" evidence="1">
    <location>
        <begin position="827"/>
        <end position="845"/>
    </location>
</feature>
<feature type="region of interest" description="Disordered" evidence="1">
    <location>
        <begin position="1098"/>
        <end position="1118"/>
    </location>
</feature>
<feature type="region of interest" description="Disordered" evidence="1">
    <location>
        <begin position="693"/>
        <end position="717"/>
    </location>
</feature>
<feature type="compositionally biased region" description="Gly residues" evidence="1">
    <location>
        <begin position="41"/>
        <end position="52"/>
    </location>
</feature>
<evidence type="ECO:0000256" key="1">
    <source>
        <dbReference type="SAM" id="MobiDB-lite"/>
    </source>
</evidence>
<sequence length="1464" mass="144963">MADNNAEAQAADAPRQEGPRDEGDAGAAFAEGLDAASLTTGDGGLDGLGGPGSAEHGEQSADGAAQAAASAGDSDGSAEGAEGSAITATQAAAQEGGASDAVAGVDAAATDSDEEDSDEEPIVDAISGFLPQGMGEPAGPASGFQIDGRMADAEARNAAPPVAVWTAPATALQVTLVSLASEGCLPPGLVGWAVGMADSEQPSAGSYSGSSIDFHMRGQRYLPTSMPGKFGSFDGSDTNRPYVGAWGTMEPPTSAAAASKALGLSTEDDDAQTADESGREGEPPLAVGSPADVPSGAGASADAGSKAESDASPGAASPAPAAAAGSSSNSSGAAAAEGAESSPDDASPRWLTSRGRARIDTVLDIIVQPVAAGTEAAAEAVAALLREPGAAPGRSPSAADVAAAMSPPAAARPEAGAGASVDTPPGTGAGTGSGSGADAAHPSPDPMLSPRPALGVMSVHGHGTDDHADGHEGAQATSLTLTRLLIKPDGDGCALLAAAPREATASLLRVFSPHSRGSFHHACTVLQRLVLAHPHDVAEALVALGPAPLRRLMAFLHHPPVADTLIQLLTLEHTATAQGGAGPSAGAGGGGGAMAMFGGPPRDDQLGALFAQRPASDRAPVAAQALIHAALAEWRLLPELARHVTTYGVGAASWGPEGMFDVEDAASPASAGAGAGAGAGAAAGAGAGAGTVASSVAESDREAEDAVRGGDEDDDPVANAILHGADATAARAAAEAAHVSAAADALIECVRMLREQGPTSEQALAALSLDTGTVRGLVEAACGSSIAPNARVGQTVQPGVASSAAQSVDGAADAAAAAAAAADSDASAAASSGSPGAAPGKPASSKEPLTRPAGPGECTGATARALAAVRCLRALLSMSFEEHLPAQAAGIAGMPRVLRHNPLRVGAQMLTTRTAMALPRLVAHLARLQEAIHPQEAEKLLQLAARARNKAKKRAKRRKNKKAAAPAAAAAAAAVRLPGAPRSALPVVPVSPPNRRSNYGVAVPFGEFRLEASRLLADFVDYCPSVALDRMVGEAAKAALKAHIAEAEEVAADGPAAGAADSESADGEPDASSADGAAAAAGAGAGAGVLATASSAESTCSGADGADHGHDEDEDDADGVLASLAPPAALEGWSGPGVWGALVCWAVQYPHCDSFHRVLERLVRQALVVDHRPTVERLLVGCRMVPVMMTAALGDQPKRAGGGSSSDPASSSGGDPAASVVPRTPLRALALRLLGMLRLVLQSKPRSGHYLSDYLASNPVWQERLPELERELLEQRRDCMPRPPSSNYPMMAGLPPAVAAMLAAMQARNARSSEEEAKEKRIRESIDLGGALAEQLGLQALVQHADSAVPKIPTDTAPGATAGGAVAAEPPVAPSTSRTVAPPRGVQPPSLPAPRALTASASVPTVPASASARGSPEEDSDSEAEGAALPADSGAGHQSPDASQDDAEEGKADKGGALDMDGVD</sequence>
<feature type="compositionally biased region" description="Acidic residues" evidence="1">
    <location>
        <begin position="111"/>
        <end position="120"/>
    </location>
</feature>
<feature type="compositionally biased region" description="Low complexity" evidence="1">
    <location>
        <begin position="288"/>
        <end position="345"/>
    </location>
</feature>
<comment type="caution">
    <text evidence="2">The sequence shown here is derived from an EMBL/GenBank/DDBJ whole genome shotgun (WGS) entry which is preliminary data.</text>
</comment>
<proteinExistence type="predicted"/>
<gene>
    <name evidence="2" type="ORF">FNF31_04498</name>
</gene>
<feature type="region of interest" description="Disordered" evidence="1">
    <location>
        <begin position="242"/>
        <end position="350"/>
    </location>
</feature>
<protein>
    <submittedName>
        <fullName evidence="2">Uncharacterized protein</fullName>
    </submittedName>
</protein>
<feature type="compositionally biased region" description="Low complexity" evidence="1">
    <location>
        <begin position="60"/>
        <end position="110"/>
    </location>
</feature>
<organism evidence="2 3">
    <name type="scientific">Cafeteria roenbergensis</name>
    <name type="common">Marine flagellate</name>
    <dbReference type="NCBI Taxonomy" id="33653"/>
    <lineage>
        <taxon>Eukaryota</taxon>
        <taxon>Sar</taxon>
        <taxon>Stramenopiles</taxon>
        <taxon>Bigyra</taxon>
        <taxon>Opalozoa</taxon>
        <taxon>Bicosoecida</taxon>
        <taxon>Cafeteriaceae</taxon>
        <taxon>Cafeteria</taxon>
    </lineage>
</organism>
<evidence type="ECO:0000313" key="2">
    <source>
        <dbReference type="EMBL" id="KAA0160188.1"/>
    </source>
</evidence>
<feature type="region of interest" description="Disordered" evidence="1">
    <location>
        <begin position="1"/>
        <end position="120"/>
    </location>
</feature>
<feature type="compositionally biased region" description="Low complexity" evidence="1">
    <location>
        <begin position="1353"/>
        <end position="1370"/>
    </location>
</feature>
<feature type="compositionally biased region" description="Low complexity" evidence="1">
    <location>
        <begin position="25"/>
        <end position="40"/>
    </location>
</feature>
<evidence type="ECO:0000313" key="3">
    <source>
        <dbReference type="Proteomes" id="UP000325113"/>
    </source>
</evidence>
<feature type="region of interest" description="Disordered" evidence="1">
    <location>
        <begin position="389"/>
        <end position="472"/>
    </location>
</feature>
<accession>A0A5A8D4Q8</accession>
<feature type="compositionally biased region" description="Low complexity" evidence="1">
    <location>
        <begin position="1398"/>
        <end position="1414"/>
    </location>
</feature>
<feature type="region of interest" description="Disordered" evidence="1">
    <location>
        <begin position="1053"/>
        <end position="1077"/>
    </location>
</feature>
<feature type="compositionally biased region" description="Low complexity" evidence="1">
    <location>
        <begin position="1053"/>
        <end position="1062"/>
    </location>
</feature>
<feature type="compositionally biased region" description="Basic and acidic residues" evidence="1">
    <location>
        <begin position="14"/>
        <end position="23"/>
    </location>
</feature>
<feature type="compositionally biased region" description="Low complexity" evidence="1">
    <location>
        <begin position="1"/>
        <end position="13"/>
    </location>
</feature>